<feature type="transmembrane region" description="Helical" evidence="2">
    <location>
        <begin position="139"/>
        <end position="158"/>
    </location>
</feature>
<protein>
    <submittedName>
        <fullName evidence="3">DUF2339 domain-containing protein</fullName>
    </submittedName>
</protein>
<keyword evidence="2" id="KW-1133">Transmembrane helix</keyword>
<dbReference type="RefSeq" id="WP_133085897.1">
    <property type="nucleotide sequence ID" value="NZ_CP037864.1"/>
</dbReference>
<feature type="transmembrane region" description="Helical" evidence="2">
    <location>
        <begin position="690"/>
        <end position="713"/>
    </location>
</feature>
<dbReference type="Pfam" id="PF10101">
    <property type="entry name" value="DUF2339"/>
    <property type="match status" value="1"/>
</dbReference>
<reference evidence="3 4" key="1">
    <citation type="submission" date="2019-03" db="EMBL/GenBank/DDBJ databases">
        <title>Complete genome sequence of an arsenate-respiring bacteria, Citrobacter sp. LY-1.</title>
        <authorList>
            <person name="Wang H."/>
            <person name="Liu Y."/>
            <person name="Li Q."/>
            <person name="Huang J."/>
        </authorList>
    </citation>
    <scope>NUCLEOTIDE SEQUENCE [LARGE SCALE GENOMIC DNA]</scope>
    <source>
        <strain evidence="3 4">LY-1</strain>
    </source>
</reference>
<dbReference type="PANTHER" id="PTHR38434:SF1">
    <property type="entry name" value="BLL2549 PROTEIN"/>
    <property type="match status" value="1"/>
</dbReference>
<feature type="transmembrane region" description="Helical" evidence="2">
    <location>
        <begin position="356"/>
        <end position="373"/>
    </location>
</feature>
<feature type="transmembrane region" description="Helical" evidence="2">
    <location>
        <begin position="271"/>
        <end position="289"/>
    </location>
</feature>
<feature type="compositionally biased region" description="Polar residues" evidence="1">
    <location>
        <begin position="80"/>
        <end position="104"/>
    </location>
</feature>
<accession>A0A4P6WHE6</accession>
<feature type="transmembrane region" description="Helical" evidence="2">
    <location>
        <begin position="434"/>
        <end position="451"/>
    </location>
</feature>
<evidence type="ECO:0000256" key="2">
    <source>
        <dbReference type="SAM" id="Phobius"/>
    </source>
</evidence>
<feature type="transmembrane region" description="Helical" evidence="2">
    <location>
        <begin position="458"/>
        <end position="477"/>
    </location>
</feature>
<dbReference type="AlphaFoldDB" id="A0A4P6WHE6"/>
<feature type="transmembrane region" description="Helical" evidence="2">
    <location>
        <begin position="764"/>
        <end position="783"/>
    </location>
</feature>
<dbReference type="EMBL" id="CP037864">
    <property type="protein sequence ID" value="QBM22144.1"/>
    <property type="molecule type" value="Genomic_DNA"/>
</dbReference>
<feature type="transmembrane region" description="Helical" evidence="2">
    <location>
        <begin position="170"/>
        <end position="187"/>
    </location>
</feature>
<feature type="transmembrane region" description="Helical" evidence="2">
    <location>
        <begin position="513"/>
        <end position="534"/>
    </location>
</feature>
<keyword evidence="4" id="KW-1185">Reference proteome</keyword>
<feature type="transmembrane region" description="Helical" evidence="2">
    <location>
        <begin position="858"/>
        <end position="877"/>
    </location>
</feature>
<keyword evidence="2" id="KW-0812">Transmembrane</keyword>
<keyword evidence="2" id="KW-0472">Membrane</keyword>
<gene>
    <name evidence="3" type="ORF">E1B03_06710</name>
</gene>
<feature type="transmembrane region" description="Helical" evidence="2">
    <location>
        <begin position="194"/>
        <end position="214"/>
    </location>
</feature>
<feature type="transmembrane region" description="Helical" evidence="2">
    <location>
        <begin position="6"/>
        <end position="27"/>
    </location>
</feature>
<feature type="transmembrane region" description="Helical" evidence="2">
    <location>
        <begin position="657"/>
        <end position="678"/>
    </location>
</feature>
<feature type="transmembrane region" description="Helical" evidence="2">
    <location>
        <begin position="248"/>
        <end position="265"/>
    </location>
</feature>
<sequence>MDELLTLGCIVLFFALVVVPVLAIAAYRRSAAVRSELMALRRRVEELELRGVAPEPVAQTTAVEPEPATESIPSDAPTAAISSVAPNPVTEPTSEPVNPWSSQQKPDKAAVSTPSVERPSVFGGVISSLVRWFMQGNPLAKLGILLLFLGLSFLLRYTVEHSLFPLELRLVAAALFAIVLLALGWRLRHKQPVYALILQGGATGALYLTVFGAFRLWQMLPMTLAFALLVAICAASVGLAILQKALSLAMLASLGGYLAPLLLSTGGGSHVALFSFYLLLSVGILAISIWQHWRELNLLGLLFTFGVGGLWGLEDYRPEYYLSCQLFLIANTIIFGVLSVALSLRAQEKGKQIIDGVLLFAPPLVGFGMQYAITRHMAYGPALSALGYGGFYLVLATLALRRSSSLERPLVLAALALGGAFTTLAIPLALSARWTAMAWALEGLGILWLGVQQQQRRMSYSGTALLVLAVGSALWALSNGTTALSVMLIFAVLSLSWLAGAWLWRNIRIQGSWGLLAGGLLFWIIALVAASQLILKQDRWVLSGVLALMAVSVWGWRTIAGWLAWRELDASKWLLWPMMLVMLMNQISLQQIFAAGWPNLAWGAALIVALALLWRDAQILPPMLSRLAHLSFFWMILLALAAELFWFAQALPWGRAAWGSGLMMAAGGLLIFLVYQAVHRKLWPFRIWPALYSVQAMVPVALVLVGLLVLTNLQDGVVYRQTYLPLLNPLEEGAAFALLGLVVFYRVSQRYFPVQLSVCRPWPVVALMALSFWWLNGLLLRALSWYGEVAWNVHALWDSLLIQTCFALFWMLAALVVMLRATRRRSRQEWLCGAVLLGIVIVKLMLVDSAVGGGLARAVAFIGVAILVLIIGYFSPLPPKAGEEK</sequence>
<organism evidence="3 4">
    <name type="scientific">Citrobacter arsenatis</name>
    <dbReference type="NCBI Taxonomy" id="2546350"/>
    <lineage>
        <taxon>Bacteria</taxon>
        <taxon>Pseudomonadati</taxon>
        <taxon>Pseudomonadota</taxon>
        <taxon>Gammaproteobacteria</taxon>
        <taxon>Enterobacterales</taxon>
        <taxon>Enterobacteriaceae</taxon>
        <taxon>Citrobacter</taxon>
    </lineage>
</organism>
<feature type="transmembrane region" description="Helical" evidence="2">
    <location>
        <begin position="483"/>
        <end position="504"/>
    </location>
</feature>
<evidence type="ECO:0000313" key="4">
    <source>
        <dbReference type="Proteomes" id="UP000293850"/>
    </source>
</evidence>
<feature type="transmembrane region" description="Helical" evidence="2">
    <location>
        <begin position="795"/>
        <end position="818"/>
    </location>
</feature>
<feature type="transmembrane region" description="Helical" evidence="2">
    <location>
        <begin position="410"/>
        <end position="428"/>
    </location>
</feature>
<feature type="transmembrane region" description="Helical" evidence="2">
    <location>
        <begin position="379"/>
        <end position="398"/>
    </location>
</feature>
<dbReference type="Proteomes" id="UP000293850">
    <property type="component" value="Chromosome"/>
</dbReference>
<feature type="transmembrane region" description="Helical" evidence="2">
    <location>
        <begin position="599"/>
        <end position="615"/>
    </location>
</feature>
<name>A0A4P6WHE6_9ENTR</name>
<dbReference type="PANTHER" id="PTHR38434">
    <property type="entry name" value="BLL2549 PROTEIN"/>
    <property type="match status" value="1"/>
</dbReference>
<evidence type="ECO:0000313" key="3">
    <source>
        <dbReference type="EMBL" id="QBM22144.1"/>
    </source>
</evidence>
<feature type="transmembrane region" description="Helical" evidence="2">
    <location>
        <begin position="320"/>
        <end position="344"/>
    </location>
</feature>
<feature type="transmembrane region" description="Helical" evidence="2">
    <location>
        <begin position="627"/>
        <end position="651"/>
    </location>
</feature>
<feature type="region of interest" description="Disordered" evidence="1">
    <location>
        <begin position="55"/>
        <end position="114"/>
    </location>
</feature>
<dbReference type="InterPro" id="IPR019286">
    <property type="entry name" value="DUF2339_TM"/>
</dbReference>
<dbReference type="InterPro" id="IPR014600">
    <property type="entry name" value="UCP035905_mem"/>
</dbReference>
<dbReference type="KEGG" id="cars:E1B03_06710"/>
<feature type="transmembrane region" description="Helical" evidence="2">
    <location>
        <begin position="733"/>
        <end position="752"/>
    </location>
</feature>
<evidence type="ECO:0000256" key="1">
    <source>
        <dbReference type="SAM" id="MobiDB-lite"/>
    </source>
</evidence>
<dbReference type="PIRSF" id="PIRSF035905">
    <property type="entry name" value="UCP035905_mp"/>
    <property type="match status" value="1"/>
</dbReference>
<feature type="transmembrane region" description="Helical" evidence="2">
    <location>
        <begin position="830"/>
        <end position="846"/>
    </location>
</feature>
<feature type="transmembrane region" description="Helical" evidence="2">
    <location>
        <begin position="296"/>
        <end position="314"/>
    </location>
</feature>
<feature type="transmembrane region" description="Helical" evidence="2">
    <location>
        <begin position="220"/>
        <end position="241"/>
    </location>
</feature>
<proteinExistence type="predicted"/>